<evidence type="ECO:0000256" key="3">
    <source>
        <dbReference type="ARBA" id="ARBA00023001"/>
    </source>
</evidence>
<comment type="caution">
    <text evidence="10">The sequence shown here is derived from an EMBL/GenBank/DDBJ whole genome shotgun (WGS) entry which is preliminary data.</text>
</comment>
<evidence type="ECO:0000313" key="11">
    <source>
        <dbReference type="Proteomes" id="UP000824236"/>
    </source>
</evidence>
<comment type="similarity">
    <text evidence="1 7">Belongs to the glycosyl hydrolase 5 (cellulase A) family.</text>
</comment>
<keyword evidence="4" id="KW-0119">Carbohydrate metabolism</keyword>
<evidence type="ECO:0000256" key="6">
    <source>
        <dbReference type="ARBA" id="ARBA00023326"/>
    </source>
</evidence>
<proteinExistence type="inferred from homology"/>
<dbReference type="Gene3D" id="3.20.20.80">
    <property type="entry name" value="Glycosidases"/>
    <property type="match status" value="1"/>
</dbReference>
<reference evidence="10" key="1">
    <citation type="journal article" date="2021" name="PeerJ">
        <title>Extensive microbial diversity within the chicken gut microbiome revealed by metagenomics and culture.</title>
        <authorList>
            <person name="Gilroy R."/>
            <person name="Ravi A."/>
            <person name="Getino M."/>
            <person name="Pursley I."/>
            <person name="Horton D.L."/>
            <person name="Alikhan N.F."/>
            <person name="Baker D."/>
            <person name="Gharbi K."/>
            <person name="Hall N."/>
            <person name="Watson M."/>
            <person name="Adriaenssens E.M."/>
            <person name="Foster-Nyarko E."/>
            <person name="Jarju S."/>
            <person name="Secka A."/>
            <person name="Antonio M."/>
            <person name="Oren A."/>
            <person name="Chaudhuri R.R."/>
            <person name="La Ragione R."/>
            <person name="Hildebrand F."/>
            <person name="Pallen M.J."/>
        </authorList>
    </citation>
    <scope>NUCLEOTIDE SEQUENCE</scope>
    <source>
        <strain evidence="10">B3-3758</strain>
    </source>
</reference>
<evidence type="ECO:0000256" key="1">
    <source>
        <dbReference type="ARBA" id="ARBA00005641"/>
    </source>
</evidence>
<keyword evidence="8" id="KW-0732">Signal</keyword>
<dbReference type="Proteomes" id="UP000824236">
    <property type="component" value="Unassembled WGS sequence"/>
</dbReference>
<dbReference type="GO" id="GO:0009986">
    <property type="term" value="C:cell surface"/>
    <property type="evidence" value="ECO:0007669"/>
    <property type="project" value="TreeGrafter"/>
</dbReference>
<evidence type="ECO:0000256" key="4">
    <source>
        <dbReference type="ARBA" id="ARBA00023277"/>
    </source>
</evidence>
<keyword evidence="2 7" id="KW-0378">Hydrolase</keyword>
<dbReference type="EMBL" id="JAHLFO010000045">
    <property type="protein sequence ID" value="MBU3813658.1"/>
    <property type="molecule type" value="Genomic_DNA"/>
</dbReference>
<dbReference type="GO" id="GO:0008422">
    <property type="term" value="F:beta-glucosidase activity"/>
    <property type="evidence" value="ECO:0007669"/>
    <property type="project" value="TreeGrafter"/>
</dbReference>
<organism evidence="10 11">
    <name type="scientific">Candidatus Bacteroides intestinipullorum</name>
    <dbReference type="NCBI Taxonomy" id="2838471"/>
    <lineage>
        <taxon>Bacteria</taxon>
        <taxon>Pseudomonadati</taxon>
        <taxon>Bacteroidota</taxon>
        <taxon>Bacteroidia</taxon>
        <taxon>Bacteroidales</taxon>
        <taxon>Bacteroidaceae</taxon>
        <taxon>Bacteroides</taxon>
    </lineage>
</organism>
<reference evidence="10" key="2">
    <citation type="submission" date="2021-04" db="EMBL/GenBank/DDBJ databases">
        <authorList>
            <person name="Gilroy R."/>
        </authorList>
    </citation>
    <scope>NUCLEOTIDE SEQUENCE</scope>
    <source>
        <strain evidence="10">B3-3758</strain>
    </source>
</reference>
<feature type="chain" id="PRO_5039307146" evidence="8">
    <location>
        <begin position="29"/>
        <end position="495"/>
    </location>
</feature>
<dbReference type="InterPro" id="IPR017853">
    <property type="entry name" value="GH"/>
</dbReference>
<feature type="signal peptide" evidence="8">
    <location>
        <begin position="1"/>
        <end position="28"/>
    </location>
</feature>
<dbReference type="InterPro" id="IPR050386">
    <property type="entry name" value="Glycosyl_hydrolase_5"/>
</dbReference>
<keyword evidence="5 7" id="KW-0326">Glycosidase</keyword>
<feature type="domain" description="Glycoside hydrolase family 5" evidence="9">
    <location>
        <begin position="138"/>
        <end position="437"/>
    </location>
</feature>
<dbReference type="AlphaFoldDB" id="A0A9E2KFV0"/>
<evidence type="ECO:0000256" key="8">
    <source>
        <dbReference type="SAM" id="SignalP"/>
    </source>
</evidence>
<dbReference type="PANTHER" id="PTHR31297">
    <property type="entry name" value="GLUCAN ENDO-1,6-BETA-GLUCOSIDASE B"/>
    <property type="match status" value="1"/>
</dbReference>
<dbReference type="SUPFAM" id="SSF51445">
    <property type="entry name" value="(Trans)glycosidases"/>
    <property type="match status" value="1"/>
</dbReference>
<keyword evidence="3" id="KW-0136">Cellulose degradation</keyword>
<dbReference type="InterPro" id="IPR001547">
    <property type="entry name" value="Glyco_hydro_5"/>
</dbReference>
<keyword evidence="6" id="KW-0624">Polysaccharide degradation</keyword>
<evidence type="ECO:0000256" key="7">
    <source>
        <dbReference type="RuleBase" id="RU361153"/>
    </source>
</evidence>
<evidence type="ECO:0000256" key="5">
    <source>
        <dbReference type="ARBA" id="ARBA00023295"/>
    </source>
</evidence>
<dbReference type="PANTHER" id="PTHR31297:SF41">
    <property type="entry name" value="ENDOGLUCANASE, PUTATIVE (AFU_ORTHOLOGUE AFUA_5G01830)-RELATED"/>
    <property type="match status" value="1"/>
</dbReference>
<sequence>MYRGNCRNFALAVSVVSVALGVNIAARASGLLRPCSEALAPVLPGCCAYGLEINAFKTCIMNPKAYKFMKHQLRQGTCLVWSLLVFFVLGMASCGESVNKGKADAGTPVRRSAAEVADWLGLGWNLGNQYDAFDNGVASDTAWGNPPVTKALFDSLAAAGFTSVRIPVTWLGHIGAAPDYVLDEAWLARVGQVVDYAEQAGLKVLVNIHHDGADSKHWLNIKAAAASDSANTVVKAQLRAVWSQIATYFKDKGEFLVLEAMNEIHDGGWGWGENRKDGGRQYAVLNEWNQVFVDAVRATGGGNATRYLGVPGYCTNPQLTLEHFVMPKDSVPGRLLVAVHFYDPVDFVLNDKYSQWGHTAAGGQYVPGGNEENVQQVFGSLKAKFIDQGIPVYIGEMGCVRRADERSEAFRKYYLEYVCKAARDNSLSLFYWDNGYAGTGREQSGLFDRATGACLNDSRDIVGAMVRGFFNDAPDYTLQSVYDNAPRWTVTVKDV</sequence>
<gene>
    <name evidence="10" type="ORF">H9791_04015</name>
</gene>
<dbReference type="GO" id="GO:0005576">
    <property type="term" value="C:extracellular region"/>
    <property type="evidence" value="ECO:0007669"/>
    <property type="project" value="TreeGrafter"/>
</dbReference>
<name>A0A9E2KFV0_9BACE</name>
<accession>A0A9E2KFV0</accession>
<evidence type="ECO:0000259" key="9">
    <source>
        <dbReference type="Pfam" id="PF00150"/>
    </source>
</evidence>
<dbReference type="GO" id="GO:0030245">
    <property type="term" value="P:cellulose catabolic process"/>
    <property type="evidence" value="ECO:0007669"/>
    <property type="project" value="UniProtKB-KW"/>
</dbReference>
<dbReference type="Pfam" id="PF00150">
    <property type="entry name" value="Cellulase"/>
    <property type="match status" value="1"/>
</dbReference>
<protein>
    <submittedName>
        <fullName evidence="10">Glycoside hydrolase family 5 protein</fullName>
    </submittedName>
</protein>
<evidence type="ECO:0000313" key="10">
    <source>
        <dbReference type="EMBL" id="MBU3813658.1"/>
    </source>
</evidence>
<evidence type="ECO:0000256" key="2">
    <source>
        <dbReference type="ARBA" id="ARBA00022801"/>
    </source>
</evidence>